<comment type="caution">
    <text evidence="2">The sequence shown here is derived from an EMBL/GenBank/DDBJ whole genome shotgun (WGS) entry which is preliminary data.</text>
</comment>
<keyword evidence="1" id="KW-0812">Transmembrane</keyword>
<organism evidence="2 3">
    <name type="scientific">Plasmodium knowlesi</name>
    <dbReference type="NCBI Taxonomy" id="5850"/>
    <lineage>
        <taxon>Eukaryota</taxon>
        <taxon>Sar</taxon>
        <taxon>Alveolata</taxon>
        <taxon>Apicomplexa</taxon>
        <taxon>Aconoidasida</taxon>
        <taxon>Haemosporida</taxon>
        <taxon>Plasmodiidae</taxon>
        <taxon>Plasmodium</taxon>
        <taxon>Plasmodium (Plasmodium)</taxon>
    </lineage>
</organism>
<evidence type="ECO:0000313" key="3">
    <source>
        <dbReference type="Proteomes" id="UP000195012"/>
    </source>
</evidence>
<reference evidence="2 3" key="1">
    <citation type="submission" date="2017-05" db="EMBL/GenBank/DDBJ databases">
        <title>PacBio assembly of a Plasmodium knowlesi genome sequence with Hi-C correction and manual annotation of the SICAvar gene family.</title>
        <authorList>
            <person name="Lapp S.A."/>
            <person name="Geraldo J.A."/>
            <person name="Chien J.-T."/>
            <person name="Ay F."/>
            <person name="Pakala S.B."/>
            <person name="Batugedara G."/>
            <person name="Humphrey J.C."/>
            <person name="Debarry J.D."/>
            <person name="Le Roch K.G."/>
            <person name="Galinski M.R."/>
            <person name="Kissinger J.C."/>
        </authorList>
    </citation>
    <scope>NUCLEOTIDE SEQUENCE [LARGE SCALE GENOMIC DNA]</scope>
    <source>
        <strain evidence="3">Malayan Strain Pk1 (A+)</strain>
    </source>
</reference>
<accession>A0A1Y3DS21</accession>
<dbReference type="VEuPathDB" id="PlasmoDB:PKA1H_110044400"/>
<proteinExistence type="predicted"/>
<name>A0A1Y3DS21_PLAKN</name>
<dbReference type="EMBL" id="NETL01000025">
    <property type="protein sequence ID" value="OTN65567.1"/>
    <property type="molecule type" value="Genomic_DNA"/>
</dbReference>
<evidence type="ECO:0000313" key="2">
    <source>
        <dbReference type="EMBL" id="OTN65567.1"/>
    </source>
</evidence>
<dbReference type="Proteomes" id="UP000195012">
    <property type="component" value="Unassembled WGS sequence"/>
</dbReference>
<protein>
    <submittedName>
        <fullName evidence="2">Uncharacterized protein</fullName>
    </submittedName>
</protein>
<dbReference type="AlphaFoldDB" id="A0A1Y3DS21"/>
<keyword evidence="1" id="KW-0472">Membrane</keyword>
<feature type="transmembrane region" description="Helical" evidence="1">
    <location>
        <begin position="6"/>
        <end position="28"/>
    </location>
</feature>
<sequence>MMLFGGVGMMLFGGVGMMLFGGVGMMLFGGVGMEVVGCECKISPLVETSKFEQGLLKYSDINIHVQIIQKVNSNTFLNIEDYERSPETITSNIIVEEKVNIMYSTHIIRLNIKKNFENESSLINYIKQFYTKR</sequence>
<keyword evidence="1" id="KW-1133">Transmembrane helix</keyword>
<gene>
    <name evidence="2" type="ORF">PKNOH_S110070800</name>
</gene>
<dbReference type="VEuPathDB" id="PlasmoDB:PKNH_1138700"/>
<evidence type="ECO:0000256" key="1">
    <source>
        <dbReference type="SAM" id="Phobius"/>
    </source>
</evidence>
<dbReference type="VEuPathDB" id="PlasmoDB:PKNOH_S110070800"/>